<evidence type="ECO:0000256" key="7">
    <source>
        <dbReference type="ARBA" id="ARBA00022918"/>
    </source>
</evidence>
<evidence type="ECO:0000256" key="1">
    <source>
        <dbReference type="ARBA" id="ARBA00022670"/>
    </source>
</evidence>
<sequence>MAEKRRKGECYFCTEQFGPDHKCATKGVFLLELDDGTTEEEVTHELGISLHALTGISTAKTMQLRVRLGDGDLLALVDSASTHTFIHDDVARRLGLHVTPRLGLSVKVANGDRVASPGFCSNTMLIIQAEEFHTSCYVLALDGFDLVLGVQWLATLEPIVWDFAALTMEFWRDGHVVRWTGVDTRAPALFAVSPPQNLMEVLLEDFNDVFAVPRLLCHRRALMITAFTFFQVWHQWRPYRYPQLLKDEIERQCSDTLAQGLIRTTTSPFSSPVLLVKKLDGSWCFCVDYRALNDKTVKDKFPIPVVHELLDELKGARFFTKLDLRNGYHQVRMHPDDIAKTAFRTHHGHFEFLVMPFGLTNAPATFQALMNDILRPYIRRFVLVFFEDILIYSSSWAELLQHVKSVLQLLHSRGLFLKRSKCSFGKETVAYLGHIISGDGVAMDPDKVAAVEA</sequence>
<dbReference type="Gene3D" id="3.30.70.270">
    <property type="match status" value="1"/>
</dbReference>
<keyword evidence="7" id="KW-0695">RNA-directed DNA polymerase</keyword>
<dbReference type="CDD" id="cd01647">
    <property type="entry name" value="RT_LTR"/>
    <property type="match status" value="1"/>
</dbReference>
<dbReference type="FunFam" id="3.10.10.10:FF:000007">
    <property type="entry name" value="Retrovirus-related Pol polyprotein from transposon 17.6-like Protein"/>
    <property type="match status" value="1"/>
</dbReference>
<keyword evidence="1" id="KW-0645">Protease</keyword>
<dbReference type="InterPro" id="IPR043502">
    <property type="entry name" value="DNA/RNA_pol_sf"/>
</dbReference>
<keyword evidence="2" id="KW-0808">Transferase</keyword>
<keyword evidence="10" id="KW-1185">Reference proteome</keyword>
<evidence type="ECO:0000256" key="2">
    <source>
        <dbReference type="ARBA" id="ARBA00022679"/>
    </source>
</evidence>
<dbReference type="PANTHER" id="PTHR24559:SF452">
    <property type="entry name" value="INTEGRASE CATALYTIC DOMAIN-CONTAINING PROTEIN"/>
    <property type="match status" value="1"/>
</dbReference>
<gene>
    <name evidence="9" type="ORF">U9M48_024329</name>
</gene>
<dbReference type="GO" id="GO:0003964">
    <property type="term" value="F:RNA-directed DNA polymerase activity"/>
    <property type="evidence" value="ECO:0007669"/>
    <property type="project" value="UniProtKB-KW"/>
</dbReference>
<keyword evidence="3" id="KW-0548">Nucleotidyltransferase</keyword>
<accession>A0AAQ3WVW0</accession>
<evidence type="ECO:0000256" key="3">
    <source>
        <dbReference type="ARBA" id="ARBA00022695"/>
    </source>
</evidence>
<dbReference type="Proteomes" id="UP001341281">
    <property type="component" value="Chromosome 05"/>
</dbReference>
<dbReference type="InterPro" id="IPR053134">
    <property type="entry name" value="RNA-dir_DNA_polymerase"/>
</dbReference>
<dbReference type="CDD" id="cd00303">
    <property type="entry name" value="retropepsin_like"/>
    <property type="match status" value="1"/>
</dbReference>
<organism evidence="9 10">
    <name type="scientific">Paspalum notatum var. saurae</name>
    <dbReference type="NCBI Taxonomy" id="547442"/>
    <lineage>
        <taxon>Eukaryota</taxon>
        <taxon>Viridiplantae</taxon>
        <taxon>Streptophyta</taxon>
        <taxon>Embryophyta</taxon>
        <taxon>Tracheophyta</taxon>
        <taxon>Spermatophyta</taxon>
        <taxon>Magnoliopsida</taxon>
        <taxon>Liliopsida</taxon>
        <taxon>Poales</taxon>
        <taxon>Poaceae</taxon>
        <taxon>PACMAD clade</taxon>
        <taxon>Panicoideae</taxon>
        <taxon>Andropogonodae</taxon>
        <taxon>Paspaleae</taxon>
        <taxon>Paspalinae</taxon>
        <taxon>Paspalum</taxon>
    </lineage>
</organism>
<evidence type="ECO:0000313" key="10">
    <source>
        <dbReference type="Proteomes" id="UP001341281"/>
    </source>
</evidence>
<reference evidence="9 10" key="1">
    <citation type="submission" date="2024-02" db="EMBL/GenBank/DDBJ databases">
        <title>High-quality chromosome-scale genome assembly of Pensacola bahiagrass (Paspalum notatum Flugge var. saurae).</title>
        <authorList>
            <person name="Vega J.M."/>
            <person name="Podio M."/>
            <person name="Orjuela J."/>
            <person name="Siena L.A."/>
            <person name="Pessino S.C."/>
            <person name="Combes M.C."/>
            <person name="Mariac C."/>
            <person name="Albertini E."/>
            <person name="Pupilli F."/>
            <person name="Ortiz J.P.A."/>
            <person name="Leblanc O."/>
        </authorList>
    </citation>
    <scope>NUCLEOTIDE SEQUENCE [LARGE SCALE GENOMIC DNA]</scope>
    <source>
        <strain evidence="9">R1</strain>
        <tissue evidence="9">Leaf</tissue>
    </source>
</reference>
<protein>
    <recommendedName>
        <fullName evidence="8">Reverse transcriptase domain-containing protein</fullName>
    </recommendedName>
</protein>
<evidence type="ECO:0000256" key="5">
    <source>
        <dbReference type="ARBA" id="ARBA00022759"/>
    </source>
</evidence>
<name>A0AAQ3WVW0_PASNO</name>
<keyword evidence="6" id="KW-0378">Hydrolase</keyword>
<feature type="domain" description="Reverse transcriptase" evidence="8">
    <location>
        <begin position="257"/>
        <end position="436"/>
    </location>
</feature>
<dbReference type="Pfam" id="PF08284">
    <property type="entry name" value="RVP_2"/>
    <property type="match status" value="1"/>
</dbReference>
<evidence type="ECO:0000259" key="8">
    <source>
        <dbReference type="PROSITE" id="PS50878"/>
    </source>
</evidence>
<evidence type="ECO:0000256" key="6">
    <source>
        <dbReference type="ARBA" id="ARBA00022801"/>
    </source>
</evidence>
<dbReference type="Gene3D" id="2.40.70.10">
    <property type="entry name" value="Acid Proteases"/>
    <property type="match status" value="1"/>
</dbReference>
<dbReference type="SUPFAM" id="SSF56672">
    <property type="entry name" value="DNA/RNA polymerases"/>
    <property type="match status" value="1"/>
</dbReference>
<proteinExistence type="predicted"/>
<dbReference type="EMBL" id="CP144749">
    <property type="protein sequence ID" value="WVZ76347.1"/>
    <property type="molecule type" value="Genomic_DNA"/>
</dbReference>
<keyword evidence="5" id="KW-0255">Endonuclease</keyword>
<keyword evidence="4" id="KW-0540">Nuclease</keyword>
<dbReference type="AlphaFoldDB" id="A0AAQ3WVW0"/>
<dbReference type="Gene3D" id="3.10.10.10">
    <property type="entry name" value="HIV Type 1 Reverse Transcriptase, subunit A, domain 1"/>
    <property type="match status" value="1"/>
</dbReference>
<dbReference type="GO" id="GO:0004519">
    <property type="term" value="F:endonuclease activity"/>
    <property type="evidence" value="ECO:0007669"/>
    <property type="project" value="UniProtKB-KW"/>
</dbReference>
<evidence type="ECO:0000313" key="9">
    <source>
        <dbReference type="EMBL" id="WVZ76347.1"/>
    </source>
</evidence>
<dbReference type="GO" id="GO:0006508">
    <property type="term" value="P:proteolysis"/>
    <property type="evidence" value="ECO:0007669"/>
    <property type="project" value="UniProtKB-KW"/>
</dbReference>
<dbReference type="InterPro" id="IPR000477">
    <property type="entry name" value="RT_dom"/>
</dbReference>
<dbReference type="PROSITE" id="PS50878">
    <property type="entry name" value="RT_POL"/>
    <property type="match status" value="1"/>
</dbReference>
<dbReference type="PANTHER" id="PTHR24559">
    <property type="entry name" value="TRANSPOSON TY3-I GAG-POL POLYPROTEIN"/>
    <property type="match status" value="1"/>
</dbReference>
<dbReference type="SUPFAM" id="SSF50630">
    <property type="entry name" value="Acid proteases"/>
    <property type="match status" value="1"/>
</dbReference>
<dbReference type="InterPro" id="IPR021109">
    <property type="entry name" value="Peptidase_aspartic_dom_sf"/>
</dbReference>
<dbReference type="InterPro" id="IPR043128">
    <property type="entry name" value="Rev_trsase/Diguanyl_cyclase"/>
</dbReference>
<dbReference type="GO" id="GO:0008233">
    <property type="term" value="F:peptidase activity"/>
    <property type="evidence" value="ECO:0007669"/>
    <property type="project" value="UniProtKB-KW"/>
</dbReference>
<evidence type="ECO:0000256" key="4">
    <source>
        <dbReference type="ARBA" id="ARBA00022722"/>
    </source>
</evidence>
<dbReference type="Pfam" id="PF00078">
    <property type="entry name" value="RVT_1"/>
    <property type="match status" value="1"/>
</dbReference>